<dbReference type="NCBIfam" id="TIGR00506">
    <property type="entry name" value="ribB"/>
    <property type="match status" value="1"/>
</dbReference>
<keyword evidence="4 5" id="KW-0479">Metal-binding</keyword>
<evidence type="ECO:0000256" key="2">
    <source>
        <dbReference type="ARBA" id="ARBA00004904"/>
    </source>
</evidence>
<dbReference type="GO" id="GO:0008686">
    <property type="term" value="F:3,4-dihydroxy-2-butanone-4-phosphate synthase activity"/>
    <property type="evidence" value="ECO:0007669"/>
    <property type="project" value="UniProtKB-EC"/>
</dbReference>
<dbReference type="EC" id="4.1.99.12" evidence="5"/>
<evidence type="ECO:0000256" key="1">
    <source>
        <dbReference type="ARBA" id="ARBA00002284"/>
    </source>
</evidence>
<organism evidence="6 7">
    <name type="scientific">Nocardia terrae</name>
    <dbReference type="NCBI Taxonomy" id="2675851"/>
    <lineage>
        <taxon>Bacteria</taxon>
        <taxon>Bacillati</taxon>
        <taxon>Actinomycetota</taxon>
        <taxon>Actinomycetes</taxon>
        <taxon>Mycobacteriales</taxon>
        <taxon>Nocardiaceae</taxon>
        <taxon>Nocardia</taxon>
    </lineage>
</organism>
<evidence type="ECO:0000256" key="3">
    <source>
        <dbReference type="ARBA" id="ARBA00022619"/>
    </source>
</evidence>
<dbReference type="InterPro" id="IPR000422">
    <property type="entry name" value="DHBP_synthase_RibB"/>
</dbReference>
<dbReference type="InterPro" id="IPR017945">
    <property type="entry name" value="DHBP_synth_RibB-like_a/b_dom"/>
</dbReference>
<dbReference type="UniPathway" id="UPA00275">
    <property type="reaction ID" value="UER00399"/>
</dbReference>
<dbReference type="GO" id="GO:0009231">
    <property type="term" value="P:riboflavin biosynthetic process"/>
    <property type="evidence" value="ECO:0007669"/>
    <property type="project" value="UniProtKB-UniPathway"/>
</dbReference>
<dbReference type="GO" id="GO:0005829">
    <property type="term" value="C:cytosol"/>
    <property type="evidence" value="ECO:0007669"/>
    <property type="project" value="TreeGrafter"/>
</dbReference>
<proteinExistence type="inferred from homology"/>
<evidence type="ECO:0000313" key="7">
    <source>
        <dbReference type="Proteomes" id="UP000466794"/>
    </source>
</evidence>
<comment type="cofactor">
    <cofactor evidence="5">
        <name>Mg(2+)</name>
        <dbReference type="ChEBI" id="CHEBI:18420"/>
    </cofactor>
    <cofactor evidence="5">
        <name>Mn(2+)</name>
        <dbReference type="ChEBI" id="CHEBI:29035"/>
    </cofactor>
    <text evidence="5">Binds 2 divalent metal cations per subunit. Magnesium or manganese.</text>
</comment>
<protein>
    <recommendedName>
        <fullName evidence="5">3,4-dihydroxy-2-butanone 4-phosphate synthase</fullName>
        <shortName evidence="5">DHBP synthase</shortName>
        <ecNumber evidence="5">4.1.99.12</ecNumber>
    </recommendedName>
</protein>
<keyword evidence="5" id="KW-0460">Magnesium</keyword>
<dbReference type="GO" id="GO:0046872">
    <property type="term" value="F:metal ion binding"/>
    <property type="evidence" value="ECO:0007669"/>
    <property type="project" value="UniProtKB-KW"/>
</dbReference>
<dbReference type="PANTHER" id="PTHR21327">
    <property type="entry name" value="GTP CYCLOHYDROLASE II-RELATED"/>
    <property type="match status" value="1"/>
</dbReference>
<keyword evidence="5" id="KW-0464">Manganese</keyword>
<keyword evidence="3 5" id="KW-0686">Riboflavin biosynthesis</keyword>
<comment type="similarity">
    <text evidence="5">Belongs to the DHBP synthase family.</text>
</comment>
<dbReference type="EMBL" id="WRPP01000002">
    <property type="protein sequence ID" value="MVU77872.1"/>
    <property type="molecule type" value="Genomic_DNA"/>
</dbReference>
<dbReference type="PANTHER" id="PTHR21327:SF18">
    <property type="entry name" value="3,4-DIHYDROXY-2-BUTANONE 4-PHOSPHATE SYNTHASE"/>
    <property type="match status" value="1"/>
</dbReference>
<evidence type="ECO:0000256" key="4">
    <source>
        <dbReference type="ARBA" id="ARBA00022723"/>
    </source>
</evidence>
<dbReference type="Pfam" id="PF00926">
    <property type="entry name" value="DHBP_synthase"/>
    <property type="match status" value="1"/>
</dbReference>
<dbReference type="AlphaFoldDB" id="A0A7K1UU35"/>
<dbReference type="GO" id="GO:0003935">
    <property type="term" value="F:GTP cyclohydrolase II activity"/>
    <property type="evidence" value="ECO:0007669"/>
    <property type="project" value="TreeGrafter"/>
</dbReference>
<comment type="catalytic activity">
    <reaction evidence="5">
        <text>D-ribulose 5-phosphate = (2S)-2-hydroxy-3-oxobutyl phosphate + formate + H(+)</text>
        <dbReference type="Rhea" id="RHEA:18457"/>
        <dbReference type="ChEBI" id="CHEBI:15378"/>
        <dbReference type="ChEBI" id="CHEBI:15740"/>
        <dbReference type="ChEBI" id="CHEBI:58121"/>
        <dbReference type="ChEBI" id="CHEBI:58830"/>
        <dbReference type="EC" id="4.1.99.12"/>
    </reaction>
</comment>
<comment type="subunit">
    <text evidence="5">Homodimer.</text>
</comment>
<dbReference type="RefSeq" id="WP_157387489.1">
    <property type="nucleotide sequence ID" value="NZ_WRPP01000002.1"/>
</dbReference>
<sequence length="221" mass="23340">MTVPATTQYRVNLFDELDDAVHEIAAGRAVIVVDDEHRENEGDLIMAAEHATPEMLGFFIRYTGGVVCAPMPAERADALGLPLMTATNQDCKQTAFTVTVDAVADVVSGISAADRAATLRALADPATNSGDLQRPGHVFPLRAHPQGLTARQGHTEAGVELMRLAGLAPIAVISEVCHDDGSVMRVPALRAFADAHGLKLISIDQLLARQGAARSTATVRA</sequence>
<name>A0A7K1UU35_9NOCA</name>
<accession>A0A7K1UU35</accession>
<comment type="pathway">
    <text evidence="2 5">Cofactor biosynthesis; riboflavin biosynthesis; 2-hydroxy-3-oxobutyl phosphate from D-ribulose 5-phosphate: step 1/1.</text>
</comment>
<comment type="caution">
    <text evidence="6">The sequence shown here is derived from an EMBL/GenBank/DDBJ whole genome shotgun (WGS) entry which is preliminary data.</text>
</comment>
<keyword evidence="7" id="KW-1185">Reference proteome</keyword>
<dbReference type="Proteomes" id="UP000466794">
    <property type="component" value="Unassembled WGS sequence"/>
</dbReference>
<evidence type="ECO:0000313" key="6">
    <source>
        <dbReference type="EMBL" id="MVU77872.1"/>
    </source>
</evidence>
<dbReference type="Gene3D" id="3.90.870.10">
    <property type="entry name" value="DHBP synthase"/>
    <property type="match status" value="1"/>
</dbReference>
<dbReference type="SUPFAM" id="SSF55821">
    <property type="entry name" value="YrdC/RibB"/>
    <property type="match status" value="1"/>
</dbReference>
<reference evidence="6 7" key="1">
    <citation type="submission" date="2019-12" db="EMBL/GenBank/DDBJ databases">
        <title>Nocardia sp. nov. ET3-3 isolated from soil.</title>
        <authorList>
            <person name="Kanchanasin P."/>
            <person name="Tanasupawat S."/>
            <person name="Yuki M."/>
            <person name="Kudo T."/>
        </authorList>
    </citation>
    <scope>NUCLEOTIDE SEQUENCE [LARGE SCALE GENOMIC DNA]</scope>
    <source>
        <strain evidence="6 7">ET3-3</strain>
    </source>
</reference>
<comment type="function">
    <text evidence="1 5">Catalyzes the conversion of D-ribulose 5-phosphate to formate and 3,4-dihydroxy-2-butanone 4-phosphate.</text>
</comment>
<gene>
    <name evidence="6" type="primary">ribB</name>
    <name evidence="6" type="ORF">GPX89_11520</name>
</gene>
<evidence type="ECO:0000256" key="5">
    <source>
        <dbReference type="RuleBase" id="RU003843"/>
    </source>
</evidence>
<keyword evidence="5 6" id="KW-0456">Lyase</keyword>